<dbReference type="STRING" id="2004952.A0A2C5YZH5"/>
<organism evidence="2 3">
    <name type="scientific">Ophiocordyceps camponoti-rufipedis</name>
    <dbReference type="NCBI Taxonomy" id="2004952"/>
    <lineage>
        <taxon>Eukaryota</taxon>
        <taxon>Fungi</taxon>
        <taxon>Dikarya</taxon>
        <taxon>Ascomycota</taxon>
        <taxon>Pezizomycotina</taxon>
        <taxon>Sordariomycetes</taxon>
        <taxon>Hypocreomycetidae</taxon>
        <taxon>Hypocreales</taxon>
        <taxon>Ophiocordycipitaceae</taxon>
        <taxon>Ophiocordyceps</taxon>
    </lineage>
</organism>
<proteinExistence type="predicted"/>
<dbReference type="AlphaFoldDB" id="A0A2C5YZH5"/>
<evidence type="ECO:0000313" key="3">
    <source>
        <dbReference type="Proteomes" id="UP000226431"/>
    </source>
</evidence>
<reference evidence="2 3" key="1">
    <citation type="submission" date="2017-06" db="EMBL/GenBank/DDBJ databases">
        <title>Ant-infecting Ophiocordyceps genomes reveal a high diversity of potential behavioral manipulation genes and a possible major role for enterotoxins.</title>
        <authorList>
            <person name="De Bekker C."/>
            <person name="Evans H.C."/>
            <person name="Brachmann A."/>
            <person name="Hughes D.P."/>
        </authorList>
    </citation>
    <scope>NUCLEOTIDE SEQUENCE [LARGE SCALE GENOMIC DNA]</scope>
    <source>
        <strain evidence="2 3">Map16</strain>
    </source>
</reference>
<feature type="region of interest" description="Disordered" evidence="1">
    <location>
        <begin position="1"/>
        <end position="35"/>
    </location>
</feature>
<feature type="compositionally biased region" description="Basic residues" evidence="1">
    <location>
        <begin position="234"/>
        <end position="243"/>
    </location>
</feature>
<evidence type="ECO:0000313" key="2">
    <source>
        <dbReference type="EMBL" id="PHH72321.1"/>
    </source>
</evidence>
<gene>
    <name evidence="2" type="ORF">CDD80_4601</name>
</gene>
<keyword evidence="3" id="KW-1185">Reference proteome</keyword>
<name>A0A2C5YZH5_9HYPO</name>
<feature type="region of interest" description="Disordered" evidence="1">
    <location>
        <begin position="144"/>
        <end position="243"/>
    </location>
</feature>
<sequence length="243" mass="27465">MGFMQRAAASASKSVPQDGKITKKRKQDHKARREQLEDARIQALIQEAVDKREATRQVALEKHASADTHWKLDEKWNMGKDQVTTNHLDIVYVGYGDIDSIRETGVVEEAPGNGRMSTKQKTKTEKQACLERFYNIVLSRTNRLTLQEPEHDETENESDSFSSEGEDTHGKRKERHDGDDGDDSDASSSPNRSRSQSRSRRAADGGKVKEIRDKGKNKRPRFDRTRSTSSTKSRGQKKGPPRG</sequence>
<feature type="compositionally biased region" description="Basic and acidic residues" evidence="1">
    <location>
        <begin position="201"/>
        <end position="226"/>
    </location>
</feature>
<evidence type="ECO:0000256" key="1">
    <source>
        <dbReference type="SAM" id="MobiDB-lite"/>
    </source>
</evidence>
<dbReference type="OrthoDB" id="427960at2759"/>
<comment type="caution">
    <text evidence="2">The sequence shown here is derived from an EMBL/GenBank/DDBJ whole genome shotgun (WGS) entry which is preliminary data.</text>
</comment>
<dbReference type="Proteomes" id="UP000226431">
    <property type="component" value="Unassembled WGS sequence"/>
</dbReference>
<accession>A0A2C5YZH5</accession>
<dbReference type="EMBL" id="NJES01000429">
    <property type="protein sequence ID" value="PHH72321.1"/>
    <property type="molecule type" value="Genomic_DNA"/>
</dbReference>
<protein>
    <submittedName>
        <fullName evidence="2">Uncharacterized protein</fullName>
    </submittedName>
</protein>